<gene>
    <name evidence="1" type="ORF">IC007_0585</name>
</gene>
<name>A0A510E1R4_9CREN</name>
<dbReference type="AlphaFoldDB" id="A0A510E1R4"/>
<evidence type="ECO:0008006" key="3">
    <source>
        <dbReference type="Google" id="ProtNLM"/>
    </source>
</evidence>
<organism evidence="1 2">
    <name type="scientific">Sulfuracidifex tepidarius</name>
    <dbReference type="NCBI Taxonomy" id="1294262"/>
    <lineage>
        <taxon>Archaea</taxon>
        <taxon>Thermoproteota</taxon>
        <taxon>Thermoprotei</taxon>
        <taxon>Sulfolobales</taxon>
        <taxon>Sulfolobaceae</taxon>
        <taxon>Sulfuracidifex</taxon>
    </lineage>
</organism>
<accession>A0A510E1R4</accession>
<dbReference type="Proteomes" id="UP000325030">
    <property type="component" value="Chromosome"/>
</dbReference>
<reference evidence="2" key="1">
    <citation type="submission" date="2018-09" db="EMBL/GenBank/DDBJ databases">
        <title>Complete Genome Sequencing of Sulfolobus sp. JCM 16834.</title>
        <authorList>
            <person name="Kato S."/>
            <person name="Itoh T."/>
            <person name="Ohkuma M."/>
        </authorList>
    </citation>
    <scope>NUCLEOTIDE SEQUENCE [LARGE SCALE GENOMIC DNA]</scope>
    <source>
        <strain evidence="2">IC-007</strain>
    </source>
</reference>
<dbReference type="EMBL" id="AP018930">
    <property type="protein sequence ID" value="BBG26080.1"/>
    <property type="molecule type" value="Genomic_DNA"/>
</dbReference>
<protein>
    <recommendedName>
        <fullName evidence="3">PIN domain-containing protein</fullName>
    </recommendedName>
</protein>
<sequence>MAELRSHVLVTRDRDFERVRDLIEVEILKWASLYAINVVARDLFQEDR</sequence>
<evidence type="ECO:0000313" key="1">
    <source>
        <dbReference type="EMBL" id="BBG26080.1"/>
    </source>
</evidence>
<proteinExistence type="predicted"/>
<evidence type="ECO:0000313" key="2">
    <source>
        <dbReference type="Proteomes" id="UP000325030"/>
    </source>
</evidence>